<evidence type="ECO:0000313" key="2">
    <source>
        <dbReference type="Proteomes" id="UP000777482"/>
    </source>
</evidence>
<comment type="caution">
    <text evidence="1">The sequence shown here is derived from an EMBL/GenBank/DDBJ whole genome shotgun (WGS) entry which is preliminary data.</text>
</comment>
<dbReference type="AlphaFoldDB" id="A0A9P6VZM3"/>
<reference evidence="1 2" key="1">
    <citation type="submission" date="2020-11" db="EMBL/GenBank/DDBJ databases">
        <title>Kefir isolates.</title>
        <authorList>
            <person name="Marcisauskas S."/>
            <person name="Kim Y."/>
            <person name="Blasche S."/>
        </authorList>
    </citation>
    <scope>NUCLEOTIDE SEQUENCE [LARGE SCALE GENOMIC DNA]</scope>
    <source>
        <strain evidence="1 2">KR</strain>
    </source>
</reference>
<dbReference type="EMBL" id="PUHQ01000067">
    <property type="protein sequence ID" value="KAG0658377.1"/>
    <property type="molecule type" value="Genomic_DNA"/>
</dbReference>
<protein>
    <submittedName>
        <fullName evidence="1">Uncharacterized protein</fullName>
    </submittedName>
</protein>
<name>A0A9P6VZM3_RHOMI</name>
<evidence type="ECO:0000313" key="1">
    <source>
        <dbReference type="EMBL" id="KAG0658377.1"/>
    </source>
</evidence>
<dbReference type="Proteomes" id="UP000777482">
    <property type="component" value="Unassembled WGS sequence"/>
</dbReference>
<accession>A0A9P6VZM3</accession>
<gene>
    <name evidence="1" type="ORF">C6P46_005833</name>
</gene>
<proteinExistence type="predicted"/>
<sequence length="270" mass="29372">MHKEAFRYDIYRMQFCDGESPAAAAHSAAHALNVDLVLVVLVCIPLVDADSIASTAPSTPNRQRSPMLRASQADDCSWLQSSPALIASAALVRLAIVPCRILALKHVTSREAIHAAQHIGMWWQALGSSGGEQDLPLSPGSLSIPAWARCDRDRAAKEAVHFSDDHLKQDFRVPRLLLGRRLALVVSRKNCYWLLYGLRHCASQATDASGRQRSADDTKSNRTLAILHTSCCPSAGCVVATITMLHDSSYFFARCFVAQHVAVAAGWSPS</sequence>
<organism evidence="1 2">
    <name type="scientific">Rhodotorula mucilaginosa</name>
    <name type="common">Yeast</name>
    <name type="synonym">Rhodotorula rubra</name>
    <dbReference type="NCBI Taxonomy" id="5537"/>
    <lineage>
        <taxon>Eukaryota</taxon>
        <taxon>Fungi</taxon>
        <taxon>Dikarya</taxon>
        <taxon>Basidiomycota</taxon>
        <taxon>Pucciniomycotina</taxon>
        <taxon>Microbotryomycetes</taxon>
        <taxon>Sporidiobolales</taxon>
        <taxon>Sporidiobolaceae</taxon>
        <taxon>Rhodotorula</taxon>
    </lineage>
</organism>
<keyword evidence="2" id="KW-1185">Reference proteome</keyword>